<dbReference type="AlphaFoldDB" id="A0A4Y2N137"/>
<dbReference type="OrthoDB" id="6437663at2759"/>
<sequence length="283" mass="33310">MALRKVAIVLWHQADILALVKSFRCRSRTCDSTIRQWQQSVENVVKERVSMLLLPDSLKEELVHVVKPIGPEILKWKMHHESLISDSYFALDQLFWTSAGTVDYRKTAEILIRQERITVISSYKLACIYCLYDNIRVIGEKLFSDEDNILRISEPKLVIFWTHLIRGEVAKLDVLINRNNNGERERTVYQYAFESAATSGNKAATEYFFQKLTLEEREASLLETAQSVIDQRYFADSFPYDFPKEELCDVLCYLLSQMKEEEQIQVFKKHPYKTLRCFMDWPW</sequence>
<keyword evidence="2" id="KW-1185">Reference proteome</keyword>
<reference evidence="1 2" key="1">
    <citation type="journal article" date="2019" name="Sci. Rep.">
        <title>Orb-weaving spider Araneus ventricosus genome elucidates the spidroin gene catalogue.</title>
        <authorList>
            <person name="Kono N."/>
            <person name="Nakamura H."/>
            <person name="Ohtoshi R."/>
            <person name="Moran D.A.P."/>
            <person name="Shinohara A."/>
            <person name="Yoshida Y."/>
            <person name="Fujiwara M."/>
            <person name="Mori M."/>
            <person name="Tomita M."/>
            <person name="Arakawa K."/>
        </authorList>
    </citation>
    <scope>NUCLEOTIDE SEQUENCE [LARGE SCALE GENOMIC DNA]</scope>
</reference>
<dbReference type="EMBL" id="BGPR01284846">
    <property type="protein sequence ID" value="GBN32582.1"/>
    <property type="molecule type" value="Genomic_DNA"/>
</dbReference>
<protein>
    <submittedName>
        <fullName evidence="1">Uncharacterized protein</fullName>
    </submittedName>
</protein>
<feature type="non-terminal residue" evidence="1">
    <location>
        <position position="283"/>
    </location>
</feature>
<name>A0A4Y2N137_ARAVE</name>
<evidence type="ECO:0000313" key="2">
    <source>
        <dbReference type="Proteomes" id="UP000499080"/>
    </source>
</evidence>
<evidence type="ECO:0000313" key="1">
    <source>
        <dbReference type="EMBL" id="GBN32582.1"/>
    </source>
</evidence>
<dbReference type="Proteomes" id="UP000499080">
    <property type="component" value="Unassembled WGS sequence"/>
</dbReference>
<organism evidence="1 2">
    <name type="scientific">Araneus ventricosus</name>
    <name type="common">Orbweaver spider</name>
    <name type="synonym">Epeira ventricosa</name>
    <dbReference type="NCBI Taxonomy" id="182803"/>
    <lineage>
        <taxon>Eukaryota</taxon>
        <taxon>Metazoa</taxon>
        <taxon>Ecdysozoa</taxon>
        <taxon>Arthropoda</taxon>
        <taxon>Chelicerata</taxon>
        <taxon>Arachnida</taxon>
        <taxon>Araneae</taxon>
        <taxon>Araneomorphae</taxon>
        <taxon>Entelegynae</taxon>
        <taxon>Araneoidea</taxon>
        <taxon>Araneidae</taxon>
        <taxon>Araneus</taxon>
    </lineage>
</organism>
<comment type="caution">
    <text evidence="1">The sequence shown here is derived from an EMBL/GenBank/DDBJ whole genome shotgun (WGS) entry which is preliminary data.</text>
</comment>
<proteinExistence type="predicted"/>
<gene>
    <name evidence="1" type="ORF">AVEN_99326_1</name>
</gene>
<accession>A0A4Y2N137</accession>